<evidence type="ECO:0000256" key="1">
    <source>
        <dbReference type="ARBA" id="ARBA00009437"/>
    </source>
</evidence>
<protein>
    <submittedName>
        <fullName evidence="3">DNA-binding transcriptional regulator, LysR family</fullName>
    </submittedName>
</protein>
<keyword evidence="3" id="KW-0238">DNA-binding</keyword>
<organism evidence="3 4">
    <name type="scientific">Cognatiyoonia sediminum</name>
    <dbReference type="NCBI Taxonomy" id="1508389"/>
    <lineage>
        <taxon>Bacteria</taxon>
        <taxon>Pseudomonadati</taxon>
        <taxon>Pseudomonadota</taxon>
        <taxon>Alphaproteobacteria</taxon>
        <taxon>Rhodobacterales</taxon>
        <taxon>Paracoccaceae</taxon>
        <taxon>Cognatiyoonia</taxon>
    </lineage>
</organism>
<dbReference type="AlphaFoldDB" id="A0A1M5R2Q9"/>
<comment type="similarity">
    <text evidence="1">Belongs to the LysR transcriptional regulatory family.</text>
</comment>
<dbReference type="STRING" id="1508389.SAMN05444003_2461"/>
<dbReference type="EMBL" id="FQXB01000003">
    <property type="protein sequence ID" value="SHH20396.1"/>
    <property type="molecule type" value="Genomic_DNA"/>
</dbReference>
<dbReference type="GO" id="GO:0006351">
    <property type="term" value="P:DNA-templated transcription"/>
    <property type="evidence" value="ECO:0007669"/>
    <property type="project" value="TreeGrafter"/>
</dbReference>
<dbReference type="GO" id="GO:0003700">
    <property type="term" value="F:DNA-binding transcription factor activity"/>
    <property type="evidence" value="ECO:0007669"/>
    <property type="project" value="InterPro"/>
</dbReference>
<sequence>MDNWEDLKLLLALSRYKTMTASAYILGISTATVSRRLERLTDELGETLFVRRGSELEPTESAKRLITIADQLDTDLWASQKADNTEHIASRRLRISISMLTIMSIDIHHFENLLTDKSLKIDLYEDKRSVAFGEVDIAVSSEEPTEGRLVRTQIGKIDFGVYIHEDWSIDPTGFIALTKVGTDYEGMPYSVVLEDRFGPPRVVTSGLCFAIALAKAMPFALCLPDKLAQRHPELVPLSDDLAIEHCTVWAAYHENRRLDPEIRLGIDFLKKSFLN</sequence>
<keyword evidence="4" id="KW-1185">Reference proteome</keyword>
<evidence type="ECO:0000259" key="2">
    <source>
        <dbReference type="PROSITE" id="PS50931"/>
    </source>
</evidence>
<dbReference type="InterPro" id="IPR058163">
    <property type="entry name" value="LysR-type_TF_proteobact-type"/>
</dbReference>
<dbReference type="InterPro" id="IPR036390">
    <property type="entry name" value="WH_DNA-bd_sf"/>
</dbReference>
<dbReference type="SUPFAM" id="SSF46785">
    <property type="entry name" value="Winged helix' DNA-binding domain"/>
    <property type="match status" value="1"/>
</dbReference>
<accession>A0A1M5R2Q9</accession>
<dbReference type="PANTHER" id="PTHR30537">
    <property type="entry name" value="HTH-TYPE TRANSCRIPTIONAL REGULATOR"/>
    <property type="match status" value="1"/>
</dbReference>
<name>A0A1M5R2Q9_9RHOB</name>
<dbReference type="PANTHER" id="PTHR30537:SF3">
    <property type="entry name" value="TRANSCRIPTIONAL REGULATORY PROTEIN"/>
    <property type="match status" value="1"/>
</dbReference>
<gene>
    <name evidence="3" type="ORF">SAMN05444003_2461</name>
</gene>
<dbReference type="PROSITE" id="PS50931">
    <property type="entry name" value="HTH_LYSR"/>
    <property type="match status" value="1"/>
</dbReference>
<proteinExistence type="inferred from homology"/>
<dbReference type="RefSeq" id="WP_165611614.1">
    <property type="nucleotide sequence ID" value="NZ_FQXB01000003.1"/>
</dbReference>
<evidence type="ECO:0000313" key="3">
    <source>
        <dbReference type="EMBL" id="SHH20396.1"/>
    </source>
</evidence>
<dbReference type="InterPro" id="IPR000847">
    <property type="entry name" value="LysR_HTH_N"/>
</dbReference>
<feature type="domain" description="HTH lysR-type" evidence="2">
    <location>
        <begin position="1"/>
        <end position="59"/>
    </location>
</feature>
<evidence type="ECO:0000313" key="4">
    <source>
        <dbReference type="Proteomes" id="UP000184074"/>
    </source>
</evidence>
<reference evidence="3 4" key="1">
    <citation type="submission" date="2016-11" db="EMBL/GenBank/DDBJ databases">
        <authorList>
            <person name="Jaros S."/>
            <person name="Januszkiewicz K."/>
            <person name="Wedrychowicz H."/>
        </authorList>
    </citation>
    <scope>NUCLEOTIDE SEQUENCE [LARGE SCALE GENOMIC DNA]</scope>
    <source>
        <strain evidence="3 4">DSM 28715</strain>
    </source>
</reference>
<dbReference type="GO" id="GO:0043565">
    <property type="term" value="F:sequence-specific DNA binding"/>
    <property type="evidence" value="ECO:0007669"/>
    <property type="project" value="TreeGrafter"/>
</dbReference>
<dbReference type="Pfam" id="PF00126">
    <property type="entry name" value="HTH_1"/>
    <property type="match status" value="1"/>
</dbReference>
<dbReference type="Gene3D" id="1.10.10.10">
    <property type="entry name" value="Winged helix-like DNA-binding domain superfamily/Winged helix DNA-binding domain"/>
    <property type="match status" value="1"/>
</dbReference>
<dbReference type="InterPro" id="IPR036388">
    <property type="entry name" value="WH-like_DNA-bd_sf"/>
</dbReference>
<dbReference type="Proteomes" id="UP000184074">
    <property type="component" value="Unassembled WGS sequence"/>
</dbReference>
<dbReference type="SUPFAM" id="SSF53850">
    <property type="entry name" value="Periplasmic binding protein-like II"/>
    <property type="match status" value="1"/>
</dbReference>